<feature type="coiled-coil region" evidence="1">
    <location>
        <begin position="62"/>
        <end position="89"/>
    </location>
</feature>
<evidence type="ECO:0000256" key="2">
    <source>
        <dbReference type="SAM" id="MobiDB-lite"/>
    </source>
</evidence>
<feature type="compositionally biased region" description="Polar residues" evidence="2">
    <location>
        <begin position="10"/>
        <end position="21"/>
    </location>
</feature>
<feature type="domain" description="Mutator-like transposase" evidence="3">
    <location>
        <begin position="149"/>
        <end position="274"/>
    </location>
</feature>
<feature type="domain" description="Mutator-like transposase" evidence="3">
    <location>
        <begin position="496"/>
        <end position="661"/>
    </location>
</feature>
<name>K1QVK6_MAGGI</name>
<dbReference type="InParanoid" id="K1QVK6"/>
<organism evidence="4">
    <name type="scientific">Magallana gigas</name>
    <name type="common">Pacific oyster</name>
    <name type="synonym">Crassostrea gigas</name>
    <dbReference type="NCBI Taxonomy" id="29159"/>
    <lineage>
        <taxon>Eukaryota</taxon>
        <taxon>Metazoa</taxon>
        <taxon>Spiralia</taxon>
        <taxon>Lophotrochozoa</taxon>
        <taxon>Mollusca</taxon>
        <taxon>Bivalvia</taxon>
        <taxon>Autobranchia</taxon>
        <taxon>Pteriomorphia</taxon>
        <taxon>Ostreida</taxon>
        <taxon>Ostreoidea</taxon>
        <taxon>Ostreidae</taxon>
        <taxon>Magallana</taxon>
    </lineage>
</organism>
<evidence type="ECO:0000259" key="3">
    <source>
        <dbReference type="Pfam" id="PF20700"/>
    </source>
</evidence>
<dbReference type="AlphaFoldDB" id="K1QVK6"/>
<proteinExistence type="predicted"/>
<feature type="domain" description="Mutator-like transposase" evidence="3">
    <location>
        <begin position="275"/>
        <end position="437"/>
    </location>
</feature>
<evidence type="ECO:0000313" key="4">
    <source>
        <dbReference type="EMBL" id="EKC40907.1"/>
    </source>
</evidence>
<dbReference type="Pfam" id="PF20700">
    <property type="entry name" value="Mutator"/>
    <property type="match status" value="3"/>
</dbReference>
<dbReference type="EMBL" id="JH816363">
    <property type="protein sequence ID" value="EKC40907.1"/>
    <property type="molecule type" value="Genomic_DNA"/>
</dbReference>
<dbReference type="HOGENOM" id="CLU_394966_0_0_1"/>
<protein>
    <recommendedName>
        <fullName evidence="3">Mutator-like transposase domain-containing protein</fullName>
    </recommendedName>
</protein>
<reference evidence="4" key="1">
    <citation type="journal article" date="2012" name="Nature">
        <title>The oyster genome reveals stress adaptation and complexity of shell formation.</title>
        <authorList>
            <person name="Zhang G."/>
            <person name="Fang X."/>
            <person name="Guo X."/>
            <person name="Li L."/>
            <person name="Luo R."/>
            <person name="Xu F."/>
            <person name="Yang P."/>
            <person name="Zhang L."/>
            <person name="Wang X."/>
            <person name="Qi H."/>
            <person name="Xiong Z."/>
            <person name="Que H."/>
            <person name="Xie Y."/>
            <person name="Holland P.W."/>
            <person name="Paps J."/>
            <person name="Zhu Y."/>
            <person name="Wu F."/>
            <person name="Chen Y."/>
            <person name="Wang J."/>
            <person name="Peng C."/>
            <person name="Meng J."/>
            <person name="Yang L."/>
            <person name="Liu J."/>
            <person name="Wen B."/>
            <person name="Zhang N."/>
            <person name="Huang Z."/>
            <person name="Zhu Q."/>
            <person name="Feng Y."/>
            <person name="Mount A."/>
            <person name="Hedgecock D."/>
            <person name="Xu Z."/>
            <person name="Liu Y."/>
            <person name="Domazet-Loso T."/>
            <person name="Du Y."/>
            <person name="Sun X."/>
            <person name="Zhang S."/>
            <person name="Liu B."/>
            <person name="Cheng P."/>
            <person name="Jiang X."/>
            <person name="Li J."/>
            <person name="Fan D."/>
            <person name="Wang W."/>
            <person name="Fu W."/>
            <person name="Wang T."/>
            <person name="Wang B."/>
            <person name="Zhang J."/>
            <person name="Peng Z."/>
            <person name="Li Y."/>
            <person name="Li N."/>
            <person name="Wang J."/>
            <person name="Chen M."/>
            <person name="He Y."/>
            <person name="Tan F."/>
            <person name="Song X."/>
            <person name="Zheng Q."/>
            <person name="Huang R."/>
            <person name="Yang H."/>
            <person name="Du X."/>
            <person name="Chen L."/>
            <person name="Yang M."/>
            <person name="Gaffney P.M."/>
            <person name="Wang S."/>
            <person name="Luo L."/>
            <person name="She Z."/>
            <person name="Ming Y."/>
            <person name="Huang W."/>
            <person name="Zhang S."/>
            <person name="Huang B."/>
            <person name="Zhang Y."/>
            <person name="Qu T."/>
            <person name="Ni P."/>
            <person name="Miao G."/>
            <person name="Wang J."/>
            <person name="Wang Q."/>
            <person name="Steinberg C.E."/>
            <person name="Wang H."/>
            <person name="Li N."/>
            <person name="Qian L."/>
            <person name="Zhang G."/>
            <person name="Li Y."/>
            <person name="Yang H."/>
            <person name="Liu X."/>
            <person name="Wang J."/>
            <person name="Yin Y."/>
            <person name="Wang J."/>
        </authorList>
    </citation>
    <scope>NUCLEOTIDE SEQUENCE [LARGE SCALE GENOMIC DNA]</scope>
    <source>
        <strain evidence="4">05x7-T-G4-1.051#20</strain>
    </source>
</reference>
<keyword evidence="1" id="KW-0175">Coiled coil</keyword>
<evidence type="ECO:0000256" key="1">
    <source>
        <dbReference type="SAM" id="Coils"/>
    </source>
</evidence>
<dbReference type="InterPro" id="IPR049012">
    <property type="entry name" value="Mutator_transp_dom"/>
</dbReference>
<sequence length="698" mass="78502">MQQFLEKKFQGSQNSVSPPGTNVTIITTHSEENPTQAPHADSELTTITPCPGDVVETQSNAVDEIIKENSKLRELTKTYERNIKDLNGQLSEEEFQDVVQQQKDGIFTISDAERRGSQMKILRPGPSEVQLVDSYMDAESPNPNSRLFKVLHQEKNAKLWNHAFKEHSQKFPDCDGSLDWNQHGEEKIGLAWILSIRCKMCHYTSHREKLYKEVSRSGRGRRAAQFNVAMAVGHLGTSLTTEGMRGMLLCANIEPASATNIHQTCNKVGKIITDKTVVAVFCGNKLCKKGTHLGAKGKEFTCPAHEGCTATISPETTIKDKKRWAAECISELQSDDCPLIISHFTSDGDSAAASNASEKQGHMIENLKDLCHFFESQRKQTAKAPFSSHMFPGRTKAMRESMQRRFALDLKLRCRTEYENCYKHYSSDLPLMKRAMLSEEEFQDVVQQQKDGIFTISDAERRGSQMKILRPGPSEVQLVDSYMDAESPNPNSRLFKVLHQEKNAKLWNHAFKEHSQKFPDCDGSLDWNQHGEEKRGLAWILSIRCKMCHYTSHREKLYEEVSRSGRGRRAAQFNVAMAVGHLGTSLTTEGMRGMLLCANIEPASATNIHQTCNKVGKIITDVSKNSMKKIRQDIQELNEKCGLANTPIRVEGDARYNNATFSAIGKTPFQAATQVTYTLTRPSTERVRTLSRSVSFVL</sequence>
<accession>K1QVK6</accession>
<gene>
    <name evidence="4" type="ORF">CGI_10028624</name>
</gene>
<feature type="region of interest" description="Disordered" evidence="2">
    <location>
        <begin position="1"/>
        <end position="21"/>
    </location>
</feature>